<name>A0ABN8LQU6_9CNID</name>
<comment type="caution">
    <text evidence="2">The sequence shown here is derived from an EMBL/GenBank/DDBJ whole genome shotgun (WGS) entry which is preliminary data.</text>
</comment>
<dbReference type="InterPro" id="IPR047273">
    <property type="entry name" value="VRTN_OTU_dom"/>
</dbReference>
<feature type="domain" description="OTU" evidence="1">
    <location>
        <begin position="78"/>
        <end position="255"/>
    </location>
</feature>
<proteinExistence type="predicted"/>
<organism evidence="2 3">
    <name type="scientific">Porites evermanni</name>
    <dbReference type="NCBI Taxonomy" id="104178"/>
    <lineage>
        <taxon>Eukaryota</taxon>
        <taxon>Metazoa</taxon>
        <taxon>Cnidaria</taxon>
        <taxon>Anthozoa</taxon>
        <taxon>Hexacorallia</taxon>
        <taxon>Scleractinia</taxon>
        <taxon>Fungiina</taxon>
        <taxon>Poritidae</taxon>
        <taxon>Porites</taxon>
    </lineage>
</organism>
<reference evidence="2 3" key="1">
    <citation type="submission" date="2022-05" db="EMBL/GenBank/DDBJ databases">
        <authorList>
            <consortium name="Genoscope - CEA"/>
            <person name="William W."/>
        </authorList>
    </citation>
    <scope>NUCLEOTIDE SEQUENCE [LARGE SCALE GENOMIC DNA]</scope>
</reference>
<dbReference type="PROSITE" id="PS50802">
    <property type="entry name" value="OTU"/>
    <property type="match status" value="1"/>
</dbReference>
<dbReference type="InterPro" id="IPR012337">
    <property type="entry name" value="RNaseH-like_sf"/>
</dbReference>
<dbReference type="PANTHER" id="PTHR46880:SF5">
    <property type="entry name" value="DUF4371 DOMAIN-CONTAINING PROTEIN"/>
    <property type="match status" value="1"/>
</dbReference>
<protein>
    <recommendedName>
        <fullName evidence="1">OTU domain-containing protein</fullName>
    </recommendedName>
</protein>
<dbReference type="CDD" id="cd22791">
    <property type="entry name" value="OTU_VRTN"/>
    <property type="match status" value="1"/>
</dbReference>
<evidence type="ECO:0000313" key="2">
    <source>
        <dbReference type="EMBL" id="CAH3019428.1"/>
    </source>
</evidence>
<dbReference type="Proteomes" id="UP001159427">
    <property type="component" value="Unassembled WGS sequence"/>
</dbReference>
<gene>
    <name evidence="2" type="ORF">PEVE_00002531</name>
</gene>
<sequence length="1019" mass="114499">MDEDLAALFKLLDSHIKGNSDSEDDQLKCSLCTLEKKYEKEKEFIRNLGCNAHVGLKEDEMANALIPEDLPESAEKKYKASKTTGNGDCLYNATSLTLVGNESYTTLLQLLVALELVLNADFYAQHPKFTYFPAGGRHPNTVFSLCLTNSSNKVFHDTEHDRKLAILSEARVASKPKEWSGYFHLTALATVLGRPVFSSYPNCQTWIRDFVHGIIYPQMATFSVEPVFLLWSREGSDNRPGAWYEPNHFVPLYSAEASDGIDALVDKGKKEDLPKTLVCDEKKIKPVSTNAANVASPQVLSQLSKGEEKKKTNNYEGSRVRKINMQCLNSDEQYSYPYPQVQPPNCVVQSMFCDACSQLEKTSSGADISKKSRTKVFKIETLKKHEKSQAHVSCTETLKARQKPQESPLAKSLNKASTSADAKLEKKILTAFTVVALERPFDDYETVCALQNINGADLGETYVTRSACTEFLSNISEVMKDEIAEKLRGNNFLSVMADGGTDQGVMEEVLVYVRYLDVELGKPVNEYLAIQEPKSGSGADVLDAISFAISNTTGMEDSEWKEKLTSFGSDGCAVMTGAKNGVWGLLRNDSSTTNFKEFWCGAHRVELAVVKSLQHFEEFNKLRETLQSLYKEYHYSPKALQELRELAEALEEKVSRPLNVLGARWLPHLETALKILFSGFKVLIMHSQNTKEGRVGSAGRQGRATFSVKFLTSMKGLLFTHLTWDIVEEAAQLSKVFQANFTTVTRVMAAVNNFKLRLLAMKKKNGQRLHHFLQQMEGNDSFSEITIVSGGNDLKEFEAKKQAVLDDILENVEERFGYLENDPVLKAAAVLDPDVWPKDQIELSTYGDAEIELLANYYEDHLLRAGCELHQIVREWSSVKSYVSLHLSSRCTEEIFATIFRSRMDDCRNFLLLAEIVLIWPLSTAVVERGFSSMNRVKTQLRSSMHPENLDGVLRVSVKYHPIPKAQRPQAFVNSGLLSKTVSRFRGSSFRPRREQWVENHPKAKLWAGLAKKDSFKSL</sequence>
<dbReference type="Gene3D" id="3.90.70.80">
    <property type="match status" value="1"/>
</dbReference>
<evidence type="ECO:0000259" key="1">
    <source>
        <dbReference type="PROSITE" id="PS50802"/>
    </source>
</evidence>
<dbReference type="EMBL" id="CALNXI010000115">
    <property type="protein sequence ID" value="CAH3019428.1"/>
    <property type="molecule type" value="Genomic_DNA"/>
</dbReference>
<dbReference type="SUPFAM" id="SSF53098">
    <property type="entry name" value="Ribonuclease H-like"/>
    <property type="match status" value="1"/>
</dbReference>
<evidence type="ECO:0000313" key="3">
    <source>
        <dbReference type="Proteomes" id="UP001159427"/>
    </source>
</evidence>
<keyword evidence="3" id="KW-1185">Reference proteome</keyword>
<accession>A0ABN8LQU6</accession>
<dbReference type="PANTHER" id="PTHR46880">
    <property type="entry name" value="RAS-ASSOCIATING DOMAIN-CONTAINING PROTEIN"/>
    <property type="match status" value="1"/>
</dbReference>
<dbReference type="InterPro" id="IPR003323">
    <property type="entry name" value="OTU_dom"/>
</dbReference>